<dbReference type="RefSeq" id="WP_101344720.1">
    <property type="nucleotide sequence ID" value="NZ_PJAI02000003.1"/>
</dbReference>
<feature type="domain" description="Phosphoribosyltransferase" evidence="3">
    <location>
        <begin position="22"/>
        <end position="163"/>
    </location>
</feature>
<dbReference type="InterPro" id="IPR000836">
    <property type="entry name" value="PRTase_dom"/>
</dbReference>
<proteinExistence type="predicted"/>
<dbReference type="InterPro" id="IPR029057">
    <property type="entry name" value="PRTase-like"/>
</dbReference>
<dbReference type="Pfam" id="PF00156">
    <property type="entry name" value="Pribosyltran"/>
    <property type="match status" value="1"/>
</dbReference>
<evidence type="ECO:0000256" key="1">
    <source>
        <dbReference type="ARBA" id="ARBA00022676"/>
    </source>
</evidence>
<gene>
    <name evidence="4" type="ORF">CWS31_004705</name>
</gene>
<dbReference type="SUPFAM" id="SSF53271">
    <property type="entry name" value="PRTase-like"/>
    <property type="match status" value="1"/>
</dbReference>
<dbReference type="CDD" id="cd06223">
    <property type="entry name" value="PRTases_typeI"/>
    <property type="match status" value="1"/>
</dbReference>
<dbReference type="PANTHER" id="PTHR43363">
    <property type="entry name" value="HYPOXANTHINE PHOSPHORIBOSYLTRANSFERASE"/>
    <property type="match status" value="1"/>
</dbReference>
<keyword evidence="1 4" id="KW-0328">Glycosyltransferase</keyword>
<evidence type="ECO:0000313" key="5">
    <source>
        <dbReference type="Proteomes" id="UP000815846"/>
    </source>
</evidence>
<keyword evidence="2" id="KW-0808">Transferase</keyword>
<dbReference type="GO" id="GO:0016757">
    <property type="term" value="F:glycosyltransferase activity"/>
    <property type="evidence" value="ECO:0007669"/>
    <property type="project" value="UniProtKB-KW"/>
</dbReference>
<dbReference type="Gene3D" id="3.40.50.2020">
    <property type="match status" value="1"/>
</dbReference>
<reference evidence="4 5" key="1">
    <citation type="submission" date="2019-08" db="EMBL/GenBank/DDBJ databases">
        <title>Microbe sample from Colwellia echini.</title>
        <authorList>
            <person name="Christiansen L."/>
            <person name="Pathiraja D."/>
            <person name="Schultz-Johansen M."/>
            <person name="Choi I.-G."/>
            <person name="Stougaard P."/>
        </authorList>
    </citation>
    <scope>NUCLEOTIDE SEQUENCE [LARGE SCALE GENOMIC DNA]</scope>
    <source>
        <strain evidence="4 5">A3</strain>
    </source>
</reference>
<name>A0ABY3MZK1_9GAMM</name>
<protein>
    <submittedName>
        <fullName evidence="4">Hypoxanthine phosphoribosyltransferase</fullName>
    </submittedName>
</protein>
<dbReference type="Proteomes" id="UP000815846">
    <property type="component" value="Unassembled WGS sequence"/>
</dbReference>
<dbReference type="PANTHER" id="PTHR43363:SF1">
    <property type="entry name" value="HYPOXANTHINE-GUANINE PHOSPHORIBOSYLTRANSFERASE"/>
    <property type="match status" value="1"/>
</dbReference>
<sequence>MTKKYYIGAEELLNDSFKLGLEVYKSDFKPDFIVALWRGGTPVGIAVQEILHVCGIHTDHISIRTSSYTGIGKQDRKVRVHGMDYIYKNINCTDNLLVVDDVFDTGLSIKAFLDVLKQKCRRNTPEDIRIATPWYKPSNNQTSLVPHYFLHKTEEWIVFPHEFDGLTHDEIVENKPSLKKLFEEYGI</sequence>
<accession>A0ABY3MZK1</accession>
<comment type="caution">
    <text evidence="4">The sequence shown here is derived from an EMBL/GenBank/DDBJ whole genome shotgun (WGS) entry which is preliminary data.</text>
</comment>
<keyword evidence="5" id="KW-1185">Reference proteome</keyword>
<dbReference type="EMBL" id="PJAI02000003">
    <property type="protein sequence ID" value="TYK66638.1"/>
    <property type="molecule type" value="Genomic_DNA"/>
</dbReference>
<evidence type="ECO:0000256" key="2">
    <source>
        <dbReference type="ARBA" id="ARBA00022679"/>
    </source>
</evidence>
<evidence type="ECO:0000313" key="4">
    <source>
        <dbReference type="EMBL" id="TYK66638.1"/>
    </source>
</evidence>
<organism evidence="4 5">
    <name type="scientific">Colwellia echini</name>
    <dbReference type="NCBI Taxonomy" id="1982103"/>
    <lineage>
        <taxon>Bacteria</taxon>
        <taxon>Pseudomonadati</taxon>
        <taxon>Pseudomonadota</taxon>
        <taxon>Gammaproteobacteria</taxon>
        <taxon>Alteromonadales</taxon>
        <taxon>Colwelliaceae</taxon>
        <taxon>Colwellia</taxon>
    </lineage>
</organism>
<evidence type="ECO:0000259" key="3">
    <source>
        <dbReference type="Pfam" id="PF00156"/>
    </source>
</evidence>